<dbReference type="AlphaFoldDB" id="A0A081Q411"/>
<evidence type="ECO:0000313" key="1">
    <source>
        <dbReference type="EMBL" id="KEQ37684.1"/>
    </source>
</evidence>
<sequence>MLGHSYIIYKNHEKVGRRRCLPFSFYNDIQANLEAFL</sequence>
<comment type="caution">
    <text evidence="1">The sequence shown here is derived from an EMBL/GenBank/DDBJ whole genome shotgun (WGS) entry which is preliminary data.</text>
</comment>
<accession>A0A081Q411</accession>
<gene>
    <name evidence="1" type="ORF">SK629_0420</name>
</gene>
<reference evidence="1 2" key="1">
    <citation type="submission" date="2014-05" db="EMBL/GenBank/DDBJ databases">
        <authorList>
            <person name="Daugherty S.C."/>
            <person name="Tallon L.J."/>
            <person name="Sadzewicz L."/>
            <person name="Kilian M."/>
            <person name="Tettelin H."/>
        </authorList>
    </citation>
    <scope>NUCLEOTIDE SEQUENCE [LARGE SCALE GENOMIC DNA]</scope>
    <source>
        <strain evidence="1 2">SK629</strain>
    </source>
</reference>
<proteinExistence type="predicted"/>
<name>A0A081Q411_STRMT</name>
<dbReference type="EMBL" id="JPFU01000005">
    <property type="protein sequence ID" value="KEQ37684.1"/>
    <property type="molecule type" value="Genomic_DNA"/>
</dbReference>
<organism evidence="1 2">
    <name type="scientific">Streptococcus mitis</name>
    <dbReference type="NCBI Taxonomy" id="28037"/>
    <lineage>
        <taxon>Bacteria</taxon>
        <taxon>Bacillati</taxon>
        <taxon>Bacillota</taxon>
        <taxon>Bacilli</taxon>
        <taxon>Lactobacillales</taxon>
        <taxon>Streptococcaceae</taxon>
        <taxon>Streptococcus</taxon>
        <taxon>Streptococcus mitis group</taxon>
    </lineage>
</organism>
<protein>
    <submittedName>
        <fullName evidence="1">Uncharacterized protein</fullName>
    </submittedName>
</protein>
<evidence type="ECO:0000313" key="2">
    <source>
        <dbReference type="Proteomes" id="UP000028090"/>
    </source>
</evidence>
<dbReference type="Proteomes" id="UP000028090">
    <property type="component" value="Unassembled WGS sequence"/>
</dbReference>